<dbReference type="AlphaFoldDB" id="A0A3D9YL24"/>
<accession>A0A3D9YL24</accession>
<dbReference type="Proteomes" id="UP000256900">
    <property type="component" value="Unassembled WGS sequence"/>
</dbReference>
<dbReference type="RefSeq" id="WP_115837835.1">
    <property type="nucleotide sequence ID" value="NZ_CP025086.1"/>
</dbReference>
<dbReference type="EMBL" id="QUMO01000006">
    <property type="protein sequence ID" value="REF83280.1"/>
    <property type="molecule type" value="Genomic_DNA"/>
</dbReference>
<gene>
    <name evidence="1" type="ORF">DES32_3196</name>
</gene>
<reference evidence="1 2" key="1">
    <citation type="submission" date="2018-08" db="EMBL/GenBank/DDBJ databases">
        <title>Genomic Encyclopedia of Type Strains, Phase IV (KMG-IV): sequencing the most valuable type-strain genomes for metagenomic binning, comparative biology and taxonomic classification.</title>
        <authorList>
            <person name="Goeker M."/>
        </authorList>
    </citation>
    <scope>NUCLEOTIDE SEQUENCE [LARGE SCALE GENOMIC DNA]</scope>
    <source>
        <strain evidence="1 2">BW863</strain>
    </source>
</reference>
<keyword evidence="2" id="KW-1185">Reference proteome</keyword>
<dbReference type="Gene3D" id="1.10.260.40">
    <property type="entry name" value="lambda repressor-like DNA-binding domains"/>
    <property type="match status" value="1"/>
</dbReference>
<sequence length="83" mass="9297">MQDATFHDLLRGRGQKAKLAEALNVDRSIVSRWIERRVPAERVLEVERATGIHRSKIRPDLYPPSELEGAAPYCGALSEEPAT</sequence>
<evidence type="ECO:0000313" key="1">
    <source>
        <dbReference type="EMBL" id="REF83280.1"/>
    </source>
</evidence>
<dbReference type="SUPFAM" id="SSF47413">
    <property type="entry name" value="lambda repressor-like DNA-binding domains"/>
    <property type="match status" value="1"/>
</dbReference>
<dbReference type="OrthoDB" id="8526323at2"/>
<dbReference type="Pfam" id="PF15943">
    <property type="entry name" value="YdaS_toxin"/>
    <property type="match status" value="1"/>
</dbReference>
<dbReference type="InterPro" id="IPR010982">
    <property type="entry name" value="Lambda_DNA-bd_dom_sf"/>
</dbReference>
<dbReference type="InterPro" id="IPR031856">
    <property type="entry name" value="YdaS_toxin-like"/>
</dbReference>
<evidence type="ECO:0000313" key="2">
    <source>
        <dbReference type="Proteomes" id="UP000256900"/>
    </source>
</evidence>
<organism evidence="1 2">
    <name type="scientific">Methylovirgula ligni</name>
    <dbReference type="NCBI Taxonomy" id="569860"/>
    <lineage>
        <taxon>Bacteria</taxon>
        <taxon>Pseudomonadati</taxon>
        <taxon>Pseudomonadota</taxon>
        <taxon>Alphaproteobacteria</taxon>
        <taxon>Hyphomicrobiales</taxon>
        <taxon>Beijerinckiaceae</taxon>
        <taxon>Methylovirgula</taxon>
    </lineage>
</organism>
<proteinExistence type="predicted"/>
<dbReference type="GO" id="GO:0003677">
    <property type="term" value="F:DNA binding"/>
    <property type="evidence" value="ECO:0007669"/>
    <property type="project" value="InterPro"/>
</dbReference>
<name>A0A3D9YL24_9HYPH</name>
<protein>
    <submittedName>
        <fullName evidence="1">YdaS antitoxin of YdaST toxin-antitoxin system</fullName>
    </submittedName>
</protein>
<comment type="caution">
    <text evidence="1">The sequence shown here is derived from an EMBL/GenBank/DDBJ whole genome shotgun (WGS) entry which is preliminary data.</text>
</comment>